<gene>
    <name evidence="11" type="ORF">Cni_G21772</name>
</gene>
<evidence type="ECO:0000259" key="10">
    <source>
        <dbReference type="Pfam" id="PF01529"/>
    </source>
</evidence>
<organism evidence="11 12">
    <name type="scientific">Canna indica</name>
    <name type="common">Indian-shot</name>
    <dbReference type="NCBI Taxonomy" id="4628"/>
    <lineage>
        <taxon>Eukaryota</taxon>
        <taxon>Viridiplantae</taxon>
        <taxon>Streptophyta</taxon>
        <taxon>Embryophyta</taxon>
        <taxon>Tracheophyta</taxon>
        <taxon>Spermatophyta</taxon>
        <taxon>Magnoliopsida</taxon>
        <taxon>Liliopsida</taxon>
        <taxon>Zingiberales</taxon>
        <taxon>Cannaceae</taxon>
        <taxon>Canna</taxon>
    </lineage>
</organism>
<dbReference type="GO" id="GO:0019706">
    <property type="term" value="F:protein-cysteine S-palmitoyltransferase activity"/>
    <property type="evidence" value="ECO:0007669"/>
    <property type="project" value="UniProtKB-EC"/>
</dbReference>
<feature type="transmembrane region" description="Helical" evidence="8">
    <location>
        <begin position="297"/>
        <end position="321"/>
    </location>
</feature>
<evidence type="ECO:0000313" key="12">
    <source>
        <dbReference type="Proteomes" id="UP001327560"/>
    </source>
</evidence>
<dbReference type="GO" id="GO:0016020">
    <property type="term" value="C:membrane"/>
    <property type="evidence" value="ECO:0007669"/>
    <property type="project" value="UniProtKB-SubCell"/>
</dbReference>
<accession>A0AAQ3QKL8</accession>
<dbReference type="PANTHER" id="PTHR22883:SF57">
    <property type="entry name" value="S-ACYLTRANSFERASE"/>
    <property type="match status" value="1"/>
</dbReference>
<name>A0AAQ3QKL8_9LILI</name>
<feature type="region of interest" description="Disordered" evidence="9">
    <location>
        <begin position="44"/>
        <end position="67"/>
    </location>
</feature>
<evidence type="ECO:0000256" key="2">
    <source>
        <dbReference type="ARBA" id="ARBA00008574"/>
    </source>
</evidence>
<evidence type="ECO:0000256" key="3">
    <source>
        <dbReference type="ARBA" id="ARBA00022679"/>
    </source>
</evidence>
<feature type="transmembrane region" description="Helical" evidence="8">
    <location>
        <begin position="126"/>
        <end position="145"/>
    </location>
</feature>
<evidence type="ECO:0000256" key="6">
    <source>
        <dbReference type="ARBA" id="ARBA00023136"/>
    </source>
</evidence>
<keyword evidence="12" id="KW-1185">Reference proteome</keyword>
<evidence type="ECO:0000256" key="9">
    <source>
        <dbReference type="SAM" id="MobiDB-lite"/>
    </source>
</evidence>
<keyword evidence="4 8" id="KW-0812">Transmembrane</keyword>
<reference evidence="11 12" key="1">
    <citation type="submission" date="2023-10" db="EMBL/GenBank/DDBJ databases">
        <title>Chromosome-scale genome assembly provides insights into flower coloration mechanisms of Canna indica.</title>
        <authorList>
            <person name="Li C."/>
        </authorList>
    </citation>
    <scope>NUCLEOTIDE SEQUENCE [LARGE SCALE GENOMIC DNA]</scope>
    <source>
        <tissue evidence="11">Flower</tissue>
    </source>
</reference>
<dbReference type="Pfam" id="PF01529">
    <property type="entry name" value="DHHC"/>
    <property type="match status" value="1"/>
</dbReference>
<dbReference type="PROSITE" id="PS50216">
    <property type="entry name" value="DHHC"/>
    <property type="match status" value="1"/>
</dbReference>
<evidence type="ECO:0000256" key="4">
    <source>
        <dbReference type="ARBA" id="ARBA00022692"/>
    </source>
</evidence>
<keyword evidence="3 8" id="KW-0808">Transferase</keyword>
<proteinExistence type="inferred from homology"/>
<sequence length="391" mass="45219">MKPIILPFQEEQVNETRDLEVNPPCNYHHHDQVSISEDSVQIEEVSPGQCHPPPNESERGEETSSNPSRFTCTWFKNTFLSLPNCFGLFFDSRSHVPRTRIYQVWPGKNVFFFRGRTICGPDPRGLIVTAIAIILTDWIFCAYINDTGHSILTAAISILLTTIVMINLFLTSTRDPGIVPRNEILKLEQNNGSRCTSVSIAGEMVKLKYCKICKIYRPPRSCHCVVCDNCVEKFDHHCPWISQCIGLRNYRYYLMFISSSLVFFVYIFAFSWWRIRRDWVKTHKGFFQLLEDAPETFLLALFSFMAIWFLGGIIIFHAYLISLNQTASENFKQRYGKNPNPYDKGMLRNIQEAFFTRLPPSKVNFRAVVEPDWHSIARVFARREDGLANAV</sequence>
<dbReference type="EC" id="2.3.1.225" evidence="8"/>
<comment type="catalytic activity">
    <reaction evidence="8">
        <text>L-cysteinyl-[protein] + hexadecanoyl-CoA = S-hexadecanoyl-L-cysteinyl-[protein] + CoA</text>
        <dbReference type="Rhea" id="RHEA:36683"/>
        <dbReference type="Rhea" id="RHEA-COMP:10131"/>
        <dbReference type="Rhea" id="RHEA-COMP:11032"/>
        <dbReference type="ChEBI" id="CHEBI:29950"/>
        <dbReference type="ChEBI" id="CHEBI:57287"/>
        <dbReference type="ChEBI" id="CHEBI:57379"/>
        <dbReference type="ChEBI" id="CHEBI:74151"/>
        <dbReference type="EC" id="2.3.1.225"/>
    </reaction>
</comment>
<feature type="transmembrane region" description="Helical" evidence="8">
    <location>
        <begin position="252"/>
        <end position="273"/>
    </location>
</feature>
<evidence type="ECO:0000256" key="8">
    <source>
        <dbReference type="RuleBase" id="RU079119"/>
    </source>
</evidence>
<evidence type="ECO:0000256" key="7">
    <source>
        <dbReference type="ARBA" id="ARBA00023315"/>
    </source>
</evidence>
<dbReference type="AlphaFoldDB" id="A0AAQ3QKL8"/>
<dbReference type="InterPro" id="IPR039859">
    <property type="entry name" value="PFA4/ZDH16/20/ERF2-like"/>
</dbReference>
<dbReference type="GO" id="GO:0005794">
    <property type="term" value="C:Golgi apparatus"/>
    <property type="evidence" value="ECO:0007669"/>
    <property type="project" value="TreeGrafter"/>
</dbReference>
<dbReference type="EMBL" id="CP136896">
    <property type="protein sequence ID" value="WOL13003.1"/>
    <property type="molecule type" value="Genomic_DNA"/>
</dbReference>
<evidence type="ECO:0000256" key="1">
    <source>
        <dbReference type="ARBA" id="ARBA00004141"/>
    </source>
</evidence>
<dbReference type="GO" id="GO:0005783">
    <property type="term" value="C:endoplasmic reticulum"/>
    <property type="evidence" value="ECO:0007669"/>
    <property type="project" value="TreeGrafter"/>
</dbReference>
<dbReference type="PANTHER" id="PTHR22883">
    <property type="entry name" value="ZINC FINGER DHHC DOMAIN CONTAINING PROTEIN"/>
    <property type="match status" value="1"/>
</dbReference>
<feature type="domain" description="Palmitoyltransferase DHHC" evidence="10">
    <location>
        <begin position="206"/>
        <end position="333"/>
    </location>
</feature>
<evidence type="ECO:0000313" key="11">
    <source>
        <dbReference type="EMBL" id="WOL13003.1"/>
    </source>
</evidence>
<keyword evidence="6 8" id="KW-0472">Membrane</keyword>
<dbReference type="InterPro" id="IPR001594">
    <property type="entry name" value="Palmitoyltrfase_DHHC"/>
</dbReference>
<comment type="similarity">
    <text evidence="2 8">Belongs to the DHHC palmitoyltransferase family.</text>
</comment>
<dbReference type="GO" id="GO:0006612">
    <property type="term" value="P:protein targeting to membrane"/>
    <property type="evidence" value="ECO:0007669"/>
    <property type="project" value="TreeGrafter"/>
</dbReference>
<protein>
    <recommendedName>
        <fullName evidence="8">S-acyltransferase</fullName>
        <ecNumber evidence="8">2.3.1.225</ecNumber>
    </recommendedName>
    <alternativeName>
        <fullName evidence="8">Palmitoyltransferase</fullName>
    </alternativeName>
</protein>
<evidence type="ECO:0000256" key="5">
    <source>
        <dbReference type="ARBA" id="ARBA00022989"/>
    </source>
</evidence>
<comment type="domain">
    <text evidence="8">The DHHC domain is required for palmitoyltransferase activity.</text>
</comment>
<comment type="subcellular location">
    <subcellularLocation>
        <location evidence="1">Membrane</location>
        <topology evidence="1">Multi-pass membrane protein</topology>
    </subcellularLocation>
</comment>
<dbReference type="Proteomes" id="UP001327560">
    <property type="component" value="Chromosome 7"/>
</dbReference>
<keyword evidence="7 8" id="KW-0012">Acyltransferase</keyword>
<keyword evidence="5 8" id="KW-1133">Transmembrane helix</keyword>
<feature type="transmembrane region" description="Helical" evidence="8">
    <location>
        <begin position="151"/>
        <end position="170"/>
    </location>
</feature>